<dbReference type="Proteomes" id="UP001150907">
    <property type="component" value="Unassembled WGS sequence"/>
</dbReference>
<evidence type="ECO:0000256" key="1">
    <source>
        <dbReference type="ARBA" id="ARBA00004496"/>
    </source>
</evidence>
<keyword evidence="5" id="KW-0963">Cytoplasm</keyword>
<dbReference type="OrthoDB" id="17346at2759"/>
<comment type="caution">
    <text evidence="8">The sequence shown here is derived from an EMBL/GenBank/DDBJ whole genome shotgun (WGS) entry which is preliminary data.</text>
</comment>
<gene>
    <name evidence="8" type="ORF">H4R26_003211</name>
</gene>
<evidence type="ECO:0000256" key="2">
    <source>
        <dbReference type="ARBA" id="ARBA00008856"/>
    </source>
</evidence>
<feature type="region of interest" description="Disordered" evidence="6">
    <location>
        <begin position="1313"/>
        <end position="1332"/>
    </location>
</feature>
<proteinExistence type="inferred from homology"/>
<evidence type="ECO:0000256" key="6">
    <source>
        <dbReference type="SAM" id="MobiDB-lite"/>
    </source>
</evidence>
<feature type="compositionally biased region" description="Low complexity" evidence="6">
    <location>
        <begin position="1322"/>
        <end position="1331"/>
    </location>
</feature>
<keyword evidence="4" id="KW-0343">GTPase activation</keyword>
<evidence type="ECO:0000259" key="7">
    <source>
        <dbReference type="Pfam" id="PF13890"/>
    </source>
</evidence>
<feature type="domain" description="Rab3GAP catalytic subunit conserved" evidence="7">
    <location>
        <begin position="1506"/>
        <end position="1658"/>
    </location>
</feature>
<evidence type="ECO:0000313" key="8">
    <source>
        <dbReference type="EMBL" id="KAJ2003189.1"/>
    </source>
</evidence>
<evidence type="ECO:0000256" key="3">
    <source>
        <dbReference type="ARBA" id="ARBA00015817"/>
    </source>
</evidence>
<dbReference type="GO" id="GO:0005737">
    <property type="term" value="C:cytoplasm"/>
    <property type="evidence" value="ECO:0007669"/>
    <property type="project" value="UniProtKB-SubCell"/>
</dbReference>
<comment type="similarity">
    <text evidence="2">Belongs to the Rab3-GAP catalytic subunit family.</text>
</comment>
<evidence type="ECO:0000256" key="4">
    <source>
        <dbReference type="ARBA" id="ARBA00022468"/>
    </source>
</evidence>
<evidence type="ECO:0000313" key="9">
    <source>
        <dbReference type="Proteomes" id="UP001150907"/>
    </source>
</evidence>
<dbReference type="EMBL" id="JANBQF010000240">
    <property type="protein sequence ID" value="KAJ2003189.1"/>
    <property type="molecule type" value="Genomic_DNA"/>
</dbReference>
<feature type="region of interest" description="Disordered" evidence="6">
    <location>
        <begin position="1458"/>
        <end position="1481"/>
    </location>
</feature>
<evidence type="ECO:0000256" key="5">
    <source>
        <dbReference type="ARBA" id="ARBA00022490"/>
    </source>
</evidence>
<feature type="region of interest" description="Disordered" evidence="6">
    <location>
        <begin position="1165"/>
        <end position="1188"/>
    </location>
</feature>
<feature type="compositionally biased region" description="Polar residues" evidence="6">
    <location>
        <begin position="1371"/>
        <end position="1393"/>
    </location>
</feature>
<dbReference type="Pfam" id="PF13890">
    <property type="entry name" value="Rab3-GTPase_cat"/>
    <property type="match status" value="1"/>
</dbReference>
<feature type="compositionally biased region" description="Polar residues" evidence="6">
    <location>
        <begin position="1173"/>
        <end position="1188"/>
    </location>
</feature>
<reference evidence="8" key="1">
    <citation type="submission" date="2022-07" db="EMBL/GenBank/DDBJ databases">
        <title>Phylogenomic reconstructions and comparative analyses of Kickxellomycotina fungi.</title>
        <authorList>
            <person name="Reynolds N.K."/>
            <person name="Stajich J.E."/>
            <person name="Barry K."/>
            <person name="Grigoriev I.V."/>
            <person name="Crous P."/>
            <person name="Smith M.E."/>
        </authorList>
    </citation>
    <scope>NUCLEOTIDE SEQUENCE</scope>
    <source>
        <strain evidence="8">IMI 214461</strain>
    </source>
</reference>
<organism evidence="8 9">
    <name type="scientific">Coemansia thaxteri</name>
    <dbReference type="NCBI Taxonomy" id="2663907"/>
    <lineage>
        <taxon>Eukaryota</taxon>
        <taxon>Fungi</taxon>
        <taxon>Fungi incertae sedis</taxon>
        <taxon>Zoopagomycota</taxon>
        <taxon>Kickxellomycotina</taxon>
        <taxon>Kickxellomycetes</taxon>
        <taxon>Kickxellales</taxon>
        <taxon>Kickxellaceae</taxon>
        <taxon>Coemansia</taxon>
    </lineage>
</organism>
<dbReference type="PANTHER" id="PTHR21422:SF9">
    <property type="entry name" value="RAB3 GTPASE-ACTIVATING PROTEIN CATALYTIC SUBUNIT"/>
    <property type="match status" value="1"/>
</dbReference>
<feature type="compositionally biased region" description="Basic and acidic residues" evidence="6">
    <location>
        <begin position="1360"/>
        <end position="1369"/>
    </location>
</feature>
<sequence length="1854" mass="199226">MLLTERLLVALSKRLVGLAVNDSLDSSDADAASGKAAAPSLENHAGLWVTASVADSEDSEHALLLSQQTSLADDPHYIVVIERRSAKSASILEPVCDQQQRLLAAYAELNNHGAVSFPLTCLTAASIDIEVDNDKQEMSKLAVHATLKCSLATFTPWCMLLGGGRDDALLAPTPCLAVRVPVSGPGFSKWTISALELAGTADQSRGISLPQPTVVDPTLVVVPLVNLCRQVGVLRDEVTIDVVQCVLTTTVDLAQLQAALDAEDAHQEDSANYGLMLPLPAPLFSASDVATANEALAADDLQLGSVSVARLSTQLIDATTVSVTMHCPNADSADILALSTRTSIDCDSIDSDYVMAVPVPEQADSAFDIETSSAGSICGGSLRNRHARARAEQSVDLSGVFHVAPAAESDPLITRGGPLEAASTIPASGQAVSSTRSGRAAKIALHAVIYVVVIGAVMLLAKERLFGSFVYSEWPPHVGDASAIPAGNAVGAHGPSSAVAVSLEDVAMSSQTNPVYVSVVSLSLNDGLSPATPLRFRIRAKSDSSDGGQAHEQLGSTVSLTTEAAQTAQVVMSSDGARKMPYDAADEDDNFELVDYTSASPWEKFVASIENQLCKLEVSDGKLGSFAIDELSDKCRRLLVKHRQYRSAVLGQVSALCTRAALLSYRGSAYSLTLSVHPLLAASTTVAGRLSADKLALFDSHFPATHIAELEVDHSQSELEPAWHPLHRWTGSSVILYMQYLGDDGGWVDDDDGGGGEAEGAQELGGNYSVSLETAKILISSINIAAQNVRCQLPIFVPVGDAWRCLFTGRSFGRAVLSSSNGDSDSNRVVAIARKIETLCLPNSPSAYLQLNGLLELYTNSFRILESAPLPSDEQGSSGGLTAATESKLAWDFISSAVNLAALHTYRIKNTYSREWNSSSPDFLCRAGDLNVGPVNDPLRLLVLSALFQRAPCGTYIDMQSLGRDRLYLKTATAWVLSASMFPADRERTMLTEALEDAFAAWAQLANRDNRHRHLNLSEQMEAHAEVTGDMLIDLFGTSKLQHIVPPGLGTDSVDVEAATKLESQLELTFSDVYASDDAQHRPPSVAQLVARMPLGAAVPHNSLLWRLSEIILVTTAKRSAEFWRAPSIMTFLRLLWAMTLKEIRWRWENEQFLPRILSSAECSASREGPRSGSETPKSSVATSQATNDTAGIPSTRFGVHLQFALVYQKLELLNCCLERKLIRGGGTAASIHTGTNASLVVSESDKPSCRSMLDSSVLQVGSDGDGLAQRIRTHVKDQICKHIGEAGVDIGQRAWAQGSRIRRPIGRLLNSMRSQDERSSSARSHSSTQSIAADMDEFEEIKAEDSFDSDSDGFVSAEDVNRDEEKGENSGYTSSAGLSLPGPSNASDAVLANPTSSLPVSIRLPANATRRQPDFKEMCAEKPASEHSAGEMNFIDVAISSSMDSASGFHHVSDVYEREDPSHTSDGCDTAAPPLSEQSPPVLPQPGAGTCQVNCEKSDCFSGSSERLGGLYPSETLKLLESDEPVWIPKIQLPPVLTEDMLREREAILMGFGTSNEGAQQRAQLQCADLISDMESFKAANPGCALADFVRWHSPRDWIVPDGASARDGSLSVRMASGGEGNLWQRLWAAARCVPADNQKLLFDFEMEAEKALHYLEGIPAYSLFASLLPVVFAIAYERLYKQPIVHRVAILRERLAGLGKKIAQQVDWTSVDPENPVFSSMMDDLEDLEVQTSRCVSLLHKFPEQYALVQALVSEGQALIDDRNVQKVVLKALSRFSILTAAPSRREYVLSSNLLGLEPATSATSAVPGVAARDPAMQQRMYVAIEDDKSIRVVYGRVKVQGTVSNEPKISA</sequence>
<comment type="subcellular location">
    <subcellularLocation>
        <location evidence="1">Cytoplasm</location>
    </subcellularLocation>
</comment>
<keyword evidence="9" id="KW-1185">Reference proteome</keyword>
<dbReference type="GO" id="GO:0005096">
    <property type="term" value="F:GTPase activator activity"/>
    <property type="evidence" value="ECO:0007669"/>
    <property type="project" value="UniProtKB-KW"/>
</dbReference>
<dbReference type="PANTHER" id="PTHR21422">
    <property type="entry name" value="RAB3 GTPASE-ACTIVATING PROTEIN CATALYTIC SUBUNIT"/>
    <property type="match status" value="1"/>
</dbReference>
<name>A0A9W8EEV9_9FUNG</name>
<protein>
    <recommendedName>
        <fullName evidence="3">Rab3 GTPase-activating protein catalytic subunit</fullName>
    </recommendedName>
</protein>
<accession>A0A9W8EEV9</accession>
<feature type="region of interest" description="Disordered" evidence="6">
    <location>
        <begin position="1344"/>
        <end position="1393"/>
    </location>
</feature>
<dbReference type="InterPro" id="IPR026147">
    <property type="entry name" value="Rab3GAP1_conserved"/>
</dbReference>
<dbReference type="InterPro" id="IPR045700">
    <property type="entry name" value="Rab3GAP1"/>
</dbReference>